<comment type="caution">
    <text evidence="4">The sequence shown here is derived from an EMBL/GenBank/DDBJ whole genome shotgun (WGS) entry which is preliminary data.</text>
</comment>
<evidence type="ECO:0000313" key="5">
    <source>
        <dbReference type="Proteomes" id="UP000034854"/>
    </source>
</evidence>
<proteinExistence type="predicted"/>
<dbReference type="GO" id="GO:0050661">
    <property type="term" value="F:NADP binding"/>
    <property type="evidence" value="ECO:0007669"/>
    <property type="project" value="InterPro"/>
</dbReference>
<protein>
    <submittedName>
        <fullName evidence="4">Oxidoreductase domain protein</fullName>
    </submittedName>
</protein>
<dbReference type="Gene3D" id="3.40.50.720">
    <property type="entry name" value="NAD(P)-binding Rossmann-like Domain"/>
    <property type="match status" value="1"/>
</dbReference>
<evidence type="ECO:0000259" key="3">
    <source>
        <dbReference type="Pfam" id="PF21135"/>
    </source>
</evidence>
<organism evidence="4 5">
    <name type="scientific">Candidatus Curtissbacteria bacterium GW2011_GWA1_41_11</name>
    <dbReference type="NCBI Taxonomy" id="1618409"/>
    <lineage>
        <taxon>Bacteria</taxon>
        <taxon>Candidatus Curtissiibacteriota</taxon>
    </lineage>
</organism>
<dbReference type="GO" id="GO:0016491">
    <property type="term" value="F:oxidoreductase activity"/>
    <property type="evidence" value="ECO:0007669"/>
    <property type="project" value="InterPro"/>
</dbReference>
<dbReference type="PANTHER" id="PTHR37850:SF1">
    <property type="entry name" value="SAF DOMAIN PROTEIN"/>
    <property type="match status" value="1"/>
</dbReference>
<keyword evidence="1" id="KW-0812">Transmembrane</keyword>
<keyword evidence="1" id="KW-1133">Transmembrane helix</keyword>
<dbReference type="InterPro" id="IPR005106">
    <property type="entry name" value="Asp/hSer_DH_NAD-bd"/>
</dbReference>
<dbReference type="SUPFAM" id="SSF51735">
    <property type="entry name" value="NAD(P)-binding Rossmann-fold domains"/>
    <property type="match status" value="1"/>
</dbReference>
<feature type="domain" description="Oxidoreductase DRL-like catalytic" evidence="3">
    <location>
        <begin position="154"/>
        <end position="312"/>
    </location>
</feature>
<evidence type="ECO:0000313" key="4">
    <source>
        <dbReference type="EMBL" id="KKR88154.1"/>
    </source>
</evidence>
<dbReference type="Proteomes" id="UP000034854">
    <property type="component" value="Unassembled WGS sequence"/>
</dbReference>
<accession>A0A0G0UH61</accession>
<feature type="domain" description="Aspartate/homoserine dehydrogenase NAD-binding" evidence="2">
    <location>
        <begin position="82"/>
        <end position="147"/>
    </location>
</feature>
<dbReference type="Pfam" id="PF03447">
    <property type="entry name" value="NAD_binding_3"/>
    <property type="match status" value="1"/>
</dbReference>
<dbReference type="EMBL" id="LCAG01000001">
    <property type="protein sequence ID" value="KKR88154.1"/>
    <property type="molecule type" value="Genomic_DNA"/>
</dbReference>
<dbReference type="PANTHER" id="PTHR37850">
    <property type="entry name" value="STRU PROTEIN"/>
    <property type="match status" value="1"/>
</dbReference>
<gene>
    <name evidence="4" type="ORF">UU34_C0001G0151</name>
</gene>
<dbReference type="InterPro" id="IPR048423">
    <property type="entry name" value="DRL_cat"/>
</dbReference>
<name>A0A0G0UH61_9BACT</name>
<dbReference type="Pfam" id="PF21135">
    <property type="entry name" value="DRL_cat"/>
    <property type="match status" value="1"/>
</dbReference>
<keyword evidence="1" id="KW-0472">Membrane</keyword>
<feature type="transmembrane region" description="Helical" evidence="1">
    <location>
        <begin position="16"/>
        <end position="34"/>
    </location>
</feature>
<dbReference type="InterPro" id="IPR036291">
    <property type="entry name" value="NAD(P)-bd_dom_sf"/>
</dbReference>
<sequence>MYEFITNKLHSQTTPIDLIVVGLGFMGFGFISYLKHIQGIRVSVLITRRVNDSARLLTQKGFKVKIVSGKNQINKYANKNFICISDNLNIINSYKNKIVLEMTGSIGYGCEVALRAINSGKDLVTMNVELQATVGSKLLSIANKEGVLITDTIGDQPGSLARMIYESRLMGFEVLIAGNIKRYLDKHATNKKMAPWAKDKGLNVTQTTSFTDGTKQALEMSLVANYFQMGLMKNMAGPSVKEIKDTLNSFNLNNIPRKGIVDYIVGKNLFPGIFLVVKHKDKNQQKYLRYLSLGEGPYYVLFEPYHLCHLEILETILGVLFFKSVTINNSTRPKVQTIAIAKSNLPKNKILSGIGGDDVYGQIALISKTGNYLPVGLAENARLKRDLKQDEPIKKIDIDVEDNAATRLFGLINPD</sequence>
<evidence type="ECO:0000259" key="2">
    <source>
        <dbReference type="Pfam" id="PF03447"/>
    </source>
</evidence>
<reference evidence="4 5" key="1">
    <citation type="journal article" date="2015" name="Nature">
        <title>rRNA introns, odd ribosomes, and small enigmatic genomes across a large radiation of phyla.</title>
        <authorList>
            <person name="Brown C.T."/>
            <person name="Hug L.A."/>
            <person name="Thomas B.C."/>
            <person name="Sharon I."/>
            <person name="Castelle C.J."/>
            <person name="Singh A."/>
            <person name="Wilkins M.J."/>
            <person name="Williams K.H."/>
            <person name="Banfield J.F."/>
        </authorList>
    </citation>
    <scope>NUCLEOTIDE SEQUENCE [LARGE SCALE GENOMIC DNA]</scope>
</reference>
<dbReference type="AlphaFoldDB" id="A0A0G0UH61"/>
<evidence type="ECO:0000256" key="1">
    <source>
        <dbReference type="SAM" id="Phobius"/>
    </source>
</evidence>